<dbReference type="Proteomes" id="UP000006882">
    <property type="component" value="Chromosome G1"/>
</dbReference>
<dbReference type="AlphaFoldDB" id="A0A251R5S1"/>
<sequence length="69" mass="7827">MKNLPCIGIMKTKIPQIKEKLRKGNIVVGLTIPKGNNQIVGEVCWRFTLSVPGCLRGQWMRVYVVDDRS</sequence>
<keyword evidence="2" id="KW-1185">Reference proteome</keyword>
<evidence type="ECO:0000313" key="1">
    <source>
        <dbReference type="EMBL" id="ONI31389.1"/>
    </source>
</evidence>
<dbReference type="EMBL" id="CM007651">
    <property type="protein sequence ID" value="ONI31389.1"/>
    <property type="molecule type" value="Genomic_DNA"/>
</dbReference>
<evidence type="ECO:0000313" key="2">
    <source>
        <dbReference type="Proteomes" id="UP000006882"/>
    </source>
</evidence>
<name>A0A251R5S1_PRUPE</name>
<dbReference type="Gramene" id="ONI31389">
    <property type="protein sequence ID" value="ONI31389"/>
    <property type="gene ID" value="PRUPE_1G309500"/>
</dbReference>
<reference evidence="1 2" key="1">
    <citation type="journal article" date="2013" name="Nat. Genet.">
        <title>The high-quality draft genome of peach (Prunus persica) identifies unique patterns of genetic diversity, domestication and genome evolution.</title>
        <authorList>
            <consortium name="International Peach Genome Initiative"/>
            <person name="Verde I."/>
            <person name="Abbott A.G."/>
            <person name="Scalabrin S."/>
            <person name="Jung S."/>
            <person name="Shu S."/>
            <person name="Marroni F."/>
            <person name="Zhebentyayeva T."/>
            <person name="Dettori M.T."/>
            <person name="Grimwood J."/>
            <person name="Cattonaro F."/>
            <person name="Zuccolo A."/>
            <person name="Rossini L."/>
            <person name="Jenkins J."/>
            <person name="Vendramin E."/>
            <person name="Meisel L.A."/>
            <person name="Decroocq V."/>
            <person name="Sosinski B."/>
            <person name="Prochnik S."/>
            <person name="Mitros T."/>
            <person name="Policriti A."/>
            <person name="Cipriani G."/>
            <person name="Dondini L."/>
            <person name="Ficklin S."/>
            <person name="Goodstein D.M."/>
            <person name="Xuan P."/>
            <person name="Del Fabbro C."/>
            <person name="Aramini V."/>
            <person name="Copetti D."/>
            <person name="Gonzalez S."/>
            <person name="Horner D.S."/>
            <person name="Falchi R."/>
            <person name="Lucas S."/>
            <person name="Mica E."/>
            <person name="Maldonado J."/>
            <person name="Lazzari B."/>
            <person name="Bielenberg D."/>
            <person name="Pirona R."/>
            <person name="Miculan M."/>
            <person name="Barakat A."/>
            <person name="Testolin R."/>
            <person name="Stella A."/>
            <person name="Tartarini S."/>
            <person name="Tonutti P."/>
            <person name="Arus P."/>
            <person name="Orellana A."/>
            <person name="Wells C."/>
            <person name="Main D."/>
            <person name="Vizzotto G."/>
            <person name="Silva H."/>
            <person name="Salamini F."/>
            <person name="Schmutz J."/>
            <person name="Morgante M."/>
            <person name="Rokhsar D.S."/>
        </authorList>
    </citation>
    <scope>NUCLEOTIDE SEQUENCE [LARGE SCALE GENOMIC DNA]</scope>
    <source>
        <strain evidence="2">cv. Nemared</strain>
    </source>
</reference>
<proteinExistence type="predicted"/>
<organism evidence="1 2">
    <name type="scientific">Prunus persica</name>
    <name type="common">Peach</name>
    <name type="synonym">Amygdalus persica</name>
    <dbReference type="NCBI Taxonomy" id="3760"/>
    <lineage>
        <taxon>Eukaryota</taxon>
        <taxon>Viridiplantae</taxon>
        <taxon>Streptophyta</taxon>
        <taxon>Embryophyta</taxon>
        <taxon>Tracheophyta</taxon>
        <taxon>Spermatophyta</taxon>
        <taxon>Magnoliopsida</taxon>
        <taxon>eudicotyledons</taxon>
        <taxon>Gunneridae</taxon>
        <taxon>Pentapetalae</taxon>
        <taxon>rosids</taxon>
        <taxon>fabids</taxon>
        <taxon>Rosales</taxon>
        <taxon>Rosaceae</taxon>
        <taxon>Amygdaloideae</taxon>
        <taxon>Amygdaleae</taxon>
        <taxon>Prunus</taxon>
    </lineage>
</organism>
<accession>A0A251R5S1</accession>
<gene>
    <name evidence="1" type="ORF">PRUPE_1G309500</name>
</gene>
<protein>
    <submittedName>
        <fullName evidence="1">Uncharacterized protein</fullName>
    </submittedName>
</protein>